<reference evidence="4" key="1">
    <citation type="journal article" date="2022" name="Int. J. Mol. Sci.">
        <title>Draft Genome of Tanacetum Coccineum: Genomic Comparison of Closely Related Tanacetum-Family Plants.</title>
        <authorList>
            <person name="Yamashiro T."/>
            <person name="Shiraishi A."/>
            <person name="Nakayama K."/>
            <person name="Satake H."/>
        </authorList>
    </citation>
    <scope>NUCLEOTIDE SEQUENCE</scope>
</reference>
<evidence type="ECO:0000259" key="3">
    <source>
        <dbReference type="SMART" id="SM00343"/>
    </source>
</evidence>
<evidence type="ECO:0000313" key="4">
    <source>
        <dbReference type="EMBL" id="GJT23081.1"/>
    </source>
</evidence>
<dbReference type="InterPro" id="IPR001878">
    <property type="entry name" value="Znf_CCHC"/>
</dbReference>
<sequence>MTTLAEHIIVAGAENHPPMLEKSIYDSWASHIRLFIKVKKHGRMMLNSIDNGLLVYPTVEENGQTRPKKYFELFKAQQLQDDCDVQAKNIILYGLPPDVYALVNYQEAAKDIWVKVKMLMKGTKLSYQEHECRLYNLFDKFAHVQGETLYEYYWRFSQPINDMHTIGMTMQQVQVNTKFLNALPSEWSKFVTDVKLAKSLYTTNYDQLYAYLSHHERHANKVRISRERYLDPLAFVANSPTLYNPSQSLQHSGIATTLKGNVIASQPIVVKCYNCQGEWHMARQCTQPKRPRNAAWFKEKLMLAKAQEAGQILDEEQLAFLADPDDLDAYDSDCDDLSLAKAVLMANLSSCDPEVLSEVPYFDSYPNDMINQDVQEMQYTEQTHVDNFEDHEIHSVLSLVEQMTNHVAYLDKENQTNKMVNESVTTELERYKERITIFEQRLNVDLNQGKKLIDSQMDDLIRDKKAKLAAFQQEIDTLKETLFNNVKEKESLLKTLTIFKTESKEKESKYIDKEIVLEKQNKELENIIFLKDTFNAFDKTLLDEITKVQNVFNQMEAAVDQCSIDKNVFEIQIKQLRIDNDQLLNQIIKCLELETEILKKKDFIEKEAYDKLVKSYSTLEKHCISLELATQLNQEIFQRENSGENLNAPTFNQLLEINELKAQSQEKDTVIRKLKDRIKSLSGKDNVENVKKGIDDIETVNIELEHSVAKLLSKNENLRKERHHLKSIYKDQFDSIKKTRVQSKEHCDSLIAQINAKSVENSDLNAQLQEKVFAIIELKNELSKLKGKNVVNTAELLVYVSQTGPSSPKPSGKLVAVTPMNKDKRVRFAEPITSSSNKPKQTDSLKTKDSNKPLLTCIGVKPTTSASGSKPSGNTKNNRITRPPSSNLKNKVEDHSRKVKSSLNKTNSVSQPVTNALVKHSMRNAKLESMCAICNKCLFDANHDMCIIDYVNDVNVRLKSKSKRNKKRKVWKPTGKVFTNVGYKWKPTGRFFTIVGNSCPLTRITPKNIVHLKETTSKSVETPKPEIKVYSRIPKQIKSVDVPSSSSLVNNKLSRSFSGIWTPDAPNI</sequence>
<feature type="coiled-coil region" evidence="1">
    <location>
        <begin position="701"/>
        <end position="728"/>
    </location>
</feature>
<evidence type="ECO:0000256" key="1">
    <source>
        <dbReference type="SAM" id="Coils"/>
    </source>
</evidence>
<feature type="region of interest" description="Disordered" evidence="2">
    <location>
        <begin position="802"/>
        <end position="908"/>
    </location>
</feature>
<gene>
    <name evidence="4" type="ORF">Tco_0893018</name>
</gene>
<dbReference type="Pfam" id="PF14223">
    <property type="entry name" value="Retrotran_gag_2"/>
    <property type="match status" value="1"/>
</dbReference>
<accession>A0ABQ5C7T5</accession>
<comment type="caution">
    <text evidence="4">The sequence shown here is derived from an EMBL/GenBank/DDBJ whole genome shotgun (WGS) entry which is preliminary data.</text>
</comment>
<proteinExistence type="predicted"/>
<feature type="compositionally biased region" description="Polar residues" evidence="2">
    <location>
        <begin position="862"/>
        <end position="889"/>
    </location>
</feature>
<organism evidence="4 5">
    <name type="scientific">Tanacetum coccineum</name>
    <dbReference type="NCBI Taxonomy" id="301880"/>
    <lineage>
        <taxon>Eukaryota</taxon>
        <taxon>Viridiplantae</taxon>
        <taxon>Streptophyta</taxon>
        <taxon>Embryophyta</taxon>
        <taxon>Tracheophyta</taxon>
        <taxon>Spermatophyta</taxon>
        <taxon>Magnoliopsida</taxon>
        <taxon>eudicotyledons</taxon>
        <taxon>Gunneridae</taxon>
        <taxon>Pentapetalae</taxon>
        <taxon>asterids</taxon>
        <taxon>campanulids</taxon>
        <taxon>Asterales</taxon>
        <taxon>Asteraceae</taxon>
        <taxon>Asteroideae</taxon>
        <taxon>Anthemideae</taxon>
        <taxon>Anthemidinae</taxon>
        <taxon>Tanacetum</taxon>
    </lineage>
</organism>
<protein>
    <recommendedName>
        <fullName evidence="3">CCHC-type domain-containing protein</fullName>
    </recommendedName>
</protein>
<dbReference type="SMART" id="SM00343">
    <property type="entry name" value="ZnF_C2HC"/>
    <property type="match status" value="1"/>
</dbReference>
<name>A0ABQ5C7T5_9ASTR</name>
<reference evidence="4" key="2">
    <citation type="submission" date="2022-01" db="EMBL/GenBank/DDBJ databases">
        <authorList>
            <person name="Yamashiro T."/>
            <person name="Shiraishi A."/>
            <person name="Satake H."/>
            <person name="Nakayama K."/>
        </authorList>
    </citation>
    <scope>NUCLEOTIDE SEQUENCE</scope>
</reference>
<feature type="coiled-coil region" evidence="1">
    <location>
        <begin position="421"/>
        <end position="481"/>
    </location>
</feature>
<keyword evidence="5" id="KW-1185">Reference proteome</keyword>
<evidence type="ECO:0000256" key="2">
    <source>
        <dbReference type="SAM" id="MobiDB-lite"/>
    </source>
</evidence>
<evidence type="ECO:0000313" key="5">
    <source>
        <dbReference type="Proteomes" id="UP001151760"/>
    </source>
</evidence>
<dbReference type="EMBL" id="BQNB010014024">
    <property type="protein sequence ID" value="GJT23081.1"/>
    <property type="molecule type" value="Genomic_DNA"/>
</dbReference>
<keyword evidence="1" id="KW-0175">Coiled coil</keyword>
<feature type="domain" description="CCHC-type" evidence="3">
    <location>
        <begin position="271"/>
        <end position="287"/>
    </location>
</feature>
<feature type="compositionally biased region" description="Basic and acidic residues" evidence="2">
    <location>
        <begin position="840"/>
        <end position="851"/>
    </location>
</feature>
<dbReference type="Proteomes" id="UP001151760">
    <property type="component" value="Unassembled WGS sequence"/>
</dbReference>